<feature type="region of interest" description="Disordered" evidence="2">
    <location>
        <begin position="184"/>
        <end position="227"/>
    </location>
</feature>
<evidence type="ECO:0000313" key="3">
    <source>
        <dbReference type="EMBL" id="BAY85246.1"/>
    </source>
</evidence>
<dbReference type="EMBL" id="AP018227">
    <property type="protein sequence ID" value="BAY85246.1"/>
    <property type="molecule type" value="Genomic_DNA"/>
</dbReference>
<feature type="coiled-coil region" evidence="1">
    <location>
        <begin position="28"/>
        <end position="139"/>
    </location>
</feature>
<feature type="compositionally biased region" description="Low complexity" evidence="2">
    <location>
        <begin position="210"/>
        <end position="227"/>
    </location>
</feature>
<reference evidence="3 4" key="1">
    <citation type="submission" date="2017-06" db="EMBL/GenBank/DDBJ databases">
        <title>Genome sequencing of cyanobaciteial culture collection at National Institute for Environmental Studies (NIES).</title>
        <authorList>
            <person name="Hirose Y."/>
            <person name="Shimura Y."/>
            <person name="Fujisawa T."/>
            <person name="Nakamura Y."/>
            <person name="Kawachi M."/>
        </authorList>
    </citation>
    <scope>NUCLEOTIDE SEQUENCE [LARGE SCALE GENOMIC DNA]</scope>
    <source>
        <strain evidence="3 4">NIES-267</strain>
    </source>
</reference>
<evidence type="ECO:0000256" key="2">
    <source>
        <dbReference type="SAM" id="MobiDB-lite"/>
    </source>
</evidence>
<dbReference type="Proteomes" id="UP000218418">
    <property type="component" value="Chromosome"/>
</dbReference>
<evidence type="ECO:0000256" key="1">
    <source>
        <dbReference type="SAM" id="Coils"/>
    </source>
</evidence>
<gene>
    <name evidence="3" type="ORF">NIES267_47450</name>
</gene>
<protein>
    <recommendedName>
        <fullName evidence="5">Chromosome partition protein Smc</fullName>
    </recommendedName>
</protein>
<name>A0A1Z4LVI2_9CYAN</name>
<evidence type="ECO:0008006" key="5">
    <source>
        <dbReference type="Google" id="ProtNLM"/>
    </source>
</evidence>
<dbReference type="OrthoDB" id="5623405at2"/>
<accession>A0A1Z4LVI2</accession>
<evidence type="ECO:0000313" key="4">
    <source>
        <dbReference type="Proteomes" id="UP000218418"/>
    </source>
</evidence>
<dbReference type="AlphaFoldDB" id="A0A1Z4LVI2"/>
<proteinExistence type="predicted"/>
<keyword evidence="4" id="KW-1185">Reference proteome</keyword>
<keyword evidence="1" id="KW-0175">Coiled coil</keyword>
<organism evidence="3 4">
    <name type="scientific">Calothrix parasitica NIES-267</name>
    <dbReference type="NCBI Taxonomy" id="1973488"/>
    <lineage>
        <taxon>Bacteria</taxon>
        <taxon>Bacillati</taxon>
        <taxon>Cyanobacteriota</taxon>
        <taxon>Cyanophyceae</taxon>
        <taxon>Nostocales</taxon>
        <taxon>Calotrichaceae</taxon>
        <taxon>Calothrix</taxon>
    </lineage>
</organism>
<sequence>MTQMLREEVRERLGNIDQIRDIIFGAQIREYETRFGKLESDISLLQQEMRSHVEQLKINFASELKAGFENLEKKLKLFNLNNEEEAADLRLSVDRLNRKLSNSVQSLDEELDSQTKSIREEASQTKVQFEEEVLALRDLVLEEIEHRFSKLTQNKVSKDDMAETLFALGMQLKEKEFIPMLREAGDKNGGNHSIKMLRNGEKKLSELLTNSNGSSNGSSYGSSEVKS</sequence>